<keyword evidence="3" id="KW-1185">Reference proteome</keyword>
<name>A0AAP0B3R6_9ASPA</name>
<evidence type="ECO:0000313" key="3">
    <source>
        <dbReference type="Proteomes" id="UP001418222"/>
    </source>
</evidence>
<feature type="region of interest" description="Disordered" evidence="1">
    <location>
        <begin position="259"/>
        <end position="317"/>
    </location>
</feature>
<accession>A0AAP0B3R6</accession>
<feature type="region of interest" description="Disordered" evidence="1">
    <location>
        <begin position="329"/>
        <end position="363"/>
    </location>
</feature>
<proteinExistence type="predicted"/>
<reference evidence="2 3" key="1">
    <citation type="journal article" date="2022" name="Nat. Plants">
        <title>Genomes of leafy and leafless Platanthera orchids illuminate the evolution of mycoheterotrophy.</title>
        <authorList>
            <person name="Li M.H."/>
            <person name="Liu K.W."/>
            <person name="Li Z."/>
            <person name="Lu H.C."/>
            <person name="Ye Q.L."/>
            <person name="Zhang D."/>
            <person name="Wang J.Y."/>
            <person name="Li Y.F."/>
            <person name="Zhong Z.M."/>
            <person name="Liu X."/>
            <person name="Yu X."/>
            <person name="Liu D.K."/>
            <person name="Tu X.D."/>
            <person name="Liu B."/>
            <person name="Hao Y."/>
            <person name="Liao X.Y."/>
            <person name="Jiang Y.T."/>
            <person name="Sun W.H."/>
            <person name="Chen J."/>
            <person name="Chen Y.Q."/>
            <person name="Ai Y."/>
            <person name="Zhai J.W."/>
            <person name="Wu S.S."/>
            <person name="Zhou Z."/>
            <person name="Hsiao Y.Y."/>
            <person name="Wu W.L."/>
            <person name="Chen Y.Y."/>
            <person name="Lin Y.F."/>
            <person name="Hsu J.L."/>
            <person name="Li C.Y."/>
            <person name="Wang Z.W."/>
            <person name="Zhao X."/>
            <person name="Zhong W.Y."/>
            <person name="Ma X.K."/>
            <person name="Ma L."/>
            <person name="Huang J."/>
            <person name="Chen G.Z."/>
            <person name="Huang M.Z."/>
            <person name="Huang L."/>
            <person name="Peng D.H."/>
            <person name="Luo Y.B."/>
            <person name="Zou S.Q."/>
            <person name="Chen S.P."/>
            <person name="Lan S."/>
            <person name="Tsai W.C."/>
            <person name="Van de Peer Y."/>
            <person name="Liu Z.J."/>
        </authorList>
    </citation>
    <scope>NUCLEOTIDE SEQUENCE [LARGE SCALE GENOMIC DNA]</scope>
    <source>
        <strain evidence="2">Lor287</strain>
    </source>
</reference>
<dbReference type="EMBL" id="JBBWWQ010000016">
    <property type="protein sequence ID" value="KAK8926183.1"/>
    <property type="molecule type" value="Genomic_DNA"/>
</dbReference>
<comment type="caution">
    <text evidence="2">The sequence shown here is derived from an EMBL/GenBank/DDBJ whole genome shotgun (WGS) entry which is preliminary data.</text>
</comment>
<evidence type="ECO:0000256" key="1">
    <source>
        <dbReference type="SAM" id="MobiDB-lite"/>
    </source>
</evidence>
<feature type="region of interest" description="Disordered" evidence="1">
    <location>
        <begin position="155"/>
        <end position="218"/>
    </location>
</feature>
<evidence type="ECO:0000313" key="2">
    <source>
        <dbReference type="EMBL" id="KAK8926183.1"/>
    </source>
</evidence>
<dbReference type="AlphaFoldDB" id="A0AAP0B3R6"/>
<protein>
    <submittedName>
        <fullName evidence="2">Uncharacterized protein</fullName>
    </submittedName>
</protein>
<organism evidence="2 3">
    <name type="scientific">Platanthera zijinensis</name>
    <dbReference type="NCBI Taxonomy" id="2320716"/>
    <lineage>
        <taxon>Eukaryota</taxon>
        <taxon>Viridiplantae</taxon>
        <taxon>Streptophyta</taxon>
        <taxon>Embryophyta</taxon>
        <taxon>Tracheophyta</taxon>
        <taxon>Spermatophyta</taxon>
        <taxon>Magnoliopsida</taxon>
        <taxon>Liliopsida</taxon>
        <taxon>Asparagales</taxon>
        <taxon>Orchidaceae</taxon>
        <taxon>Orchidoideae</taxon>
        <taxon>Orchideae</taxon>
        <taxon>Orchidinae</taxon>
        <taxon>Platanthera</taxon>
    </lineage>
</organism>
<feature type="region of interest" description="Disordered" evidence="1">
    <location>
        <begin position="88"/>
        <end position="123"/>
    </location>
</feature>
<sequence length="422" mass="45665">MLHLLLNRLKQYSNTTNLLKCSEARLARLNPRLLTDASSPLFHHEPTTSKMFSHSQREVSDLGHDETLFELQGYHGEGEAFVRTAAPTAPAARRPRRNPPHTSAAPDTIVPLHTSPPQINTSAAPIIPHTSFIVPPIIHTADSVILPAATSTIDPSHDELLGEEGGSFENSLSPQSLHDEPAGGGADRATDPNDPPSDLTPAAEPAPRRNPPHTPVAPIILDTIVPPHTSPPQINTSAAPINTTAGSIILPAVTSTIDPSHDELLGEEGGSFENSLSPQSPHDEPAAGGANSATDPPSDLTPAVEPAPRRYDTRSTRAVNNLVVHSSFVTQSQRPREHAITTRITPSRGRQPRRNTRPTPARNDHALSNMIRKLAKEIRELSTKVTRDIKQLSTKVTRNTQEMKTLKASLRAQGFVLPQLRR</sequence>
<dbReference type="Proteomes" id="UP001418222">
    <property type="component" value="Unassembled WGS sequence"/>
</dbReference>
<gene>
    <name evidence="2" type="ORF">KSP39_PZI018465</name>
</gene>